<comment type="pathway">
    <text evidence="3">Cofactor biosynthesis; coenzyme A biosynthesis; CoA from (R)-pantothenate: step 2/5.</text>
</comment>
<evidence type="ECO:0000313" key="8">
    <source>
        <dbReference type="Proteomes" id="UP000054844"/>
    </source>
</evidence>
<dbReference type="OrthoDB" id="9802554at2"/>
<dbReference type="SUPFAM" id="SSF102645">
    <property type="entry name" value="CoaB-like"/>
    <property type="match status" value="1"/>
</dbReference>
<proteinExistence type="inferred from homology"/>
<dbReference type="GO" id="GO:0010181">
    <property type="term" value="F:FMN binding"/>
    <property type="evidence" value="ECO:0007669"/>
    <property type="project" value="UniProtKB-UniRule"/>
</dbReference>
<protein>
    <recommendedName>
        <fullName evidence="3">Coenzyme A biosynthesis bifunctional protein CoaBC</fullName>
    </recommendedName>
    <alternativeName>
        <fullName evidence="3">DNA/pantothenate metabolism flavoprotein</fullName>
    </alternativeName>
    <alternativeName>
        <fullName evidence="3">Phosphopantothenoylcysteine synthetase/decarboxylase</fullName>
        <shortName evidence="3">PPCS-PPCDC</shortName>
    </alternativeName>
    <domain>
        <recommendedName>
            <fullName evidence="3">Phosphopantothenoylcysteine decarboxylase</fullName>
            <shortName evidence="3">PPC decarboxylase</shortName>
            <shortName evidence="3">PPC-DC</shortName>
            <ecNumber evidence="3">4.1.1.36</ecNumber>
        </recommendedName>
        <alternativeName>
            <fullName evidence="3">CoaC</fullName>
        </alternativeName>
    </domain>
    <domain>
        <recommendedName>
            <fullName evidence="3">Phosphopantothenate--cysteine ligase</fullName>
            <ecNumber evidence="3">6.3.2.5</ecNumber>
        </recommendedName>
        <alternativeName>
            <fullName evidence="3">CoaB</fullName>
        </alternativeName>
        <alternativeName>
            <fullName evidence="3">Phosphopantothenoylcysteine synthetase</fullName>
            <shortName evidence="3">PPC synthetase</shortName>
            <shortName evidence="3">PPC-S</shortName>
        </alternativeName>
    </domain>
</protein>
<feature type="binding site" evidence="3">
    <location>
        <position position="354"/>
    </location>
    <ligand>
        <name>CTP</name>
        <dbReference type="ChEBI" id="CHEBI:37563"/>
    </ligand>
</feature>
<evidence type="ECO:0000256" key="2">
    <source>
        <dbReference type="ARBA" id="ARBA00023239"/>
    </source>
</evidence>
<comment type="caution">
    <text evidence="3">Lacks conserved residue(s) required for the propagation of feature annotation.</text>
</comment>
<dbReference type="SUPFAM" id="SSF52507">
    <property type="entry name" value="Homo-oligomeric flavin-containing Cys decarboxylases, HFCD"/>
    <property type="match status" value="1"/>
</dbReference>
<organism evidence="6 8">
    <name type="scientific">Roseomonas mucosa</name>
    <dbReference type="NCBI Taxonomy" id="207340"/>
    <lineage>
        <taxon>Bacteria</taxon>
        <taxon>Pseudomonadati</taxon>
        <taxon>Pseudomonadota</taxon>
        <taxon>Alphaproteobacteria</taxon>
        <taxon>Acetobacterales</taxon>
        <taxon>Roseomonadaceae</taxon>
        <taxon>Roseomonas</taxon>
    </lineage>
</organism>
<evidence type="ECO:0000256" key="1">
    <source>
        <dbReference type="ARBA" id="ARBA00022793"/>
    </source>
</evidence>
<name>A0A1S8D3P5_9PROT</name>
<feature type="binding site" evidence="3">
    <location>
        <position position="364"/>
    </location>
    <ligand>
        <name>CTP</name>
        <dbReference type="ChEBI" id="CHEBI:37563"/>
    </ligand>
</feature>
<dbReference type="STRING" id="207340.APZ41_011980"/>
<comment type="function">
    <text evidence="3">Catalyzes two sequential steps in the biosynthesis of coenzyme A. In the first step cysteine is conjugated to 4'-phosphopantothenate to form 4-phosphopantothenoylcysteine. In the second step the latter compound is decarboxylated to form 4'-phosphopantotheine.</text>
</comment>
<evidence type="ECO:0000259" key="4">
    <source>
        <dbReference type="Pfam" id="PF02441"/>
    </source>
</evidence>
<dbReference type="GO" id="GO:0004633">
    <property type="term" value="F:phosphopantothenoylcysteine decarboxylase activity"/>
    <property type="evidence" value="ECO:0007669"/>
    <property type="project" value="UniProtKB-UniRule"/>
</dbReference>
<keyword evidence="3" id="KW-0285">Flavoprotein</keyword>
<reference evidence="6 8" key="1">
    <citation type="submission" date="2016-12" db="EMBL/GenBank/DDBJ databases">
        <title>Draft genome sequence of Roseomonas mucosa strain AU37, isolated from a peripheral intravenous catheter.</title>
        <authorList>
            <person name="Choudhury M.A."/>
            <person name="Sidjabat H.E."/>
            <person name="Wailan A.M."/>
            <person name="Zhang L."/>
            <person name="Marsh N.M."/>
            <person name="Rickard C.M."/>
            <person name="Davies M."/>
            <person name="Mcmillan D.J."/>
        </authorList>
    </citation>
    <scope>NUCLEOTIDE SEQUENCE [LARGE SCALE GENOMIC DNA]</scope>
    <source>
        <strain evidence="6 8">SAVE376</strain>
    </source>
</reference>
<comment type="catalytic activity">
    <reaction evidence="3">
        <text>(R)-4'-phosphopantothenate + L-cysteine + CTP = N-[(R)-4-phosphopantothenoyl]-L-cysteine + CMP + diphosphate + H(+)</text>
        <dbReference type="Rhea" id="RHEA:19397"/>
        <dbReference type="ChEBI" id="CHEBI:10986"/>
        <dbReference type="ChEBI" id="CHEBI:15378"/>
        <dbReference type="ChEBI" id="CHEBI:33019"/>
        <dbReference type="ChEBI" id="CHEBI:35235"/>
        <dbReference type="ChEBI" id="CHEBI:37563"/>
        <dbReference type="ChEBI" id="CHEBI:59458"/>
        <dbReference type="ChEBI" id="CHEBI:60377"/>
        <dbReference type="EC" id="6.3.2.5"/>
    </reaction>
</comment>
<dbReference type="Gene3D" id="3.40.50.1950">
    <property type="entry name" value="Flavin prenyltransferase-like"/>
    <property type="match status" value="1"/>
</dbReference>
<dbReference type="PANTHER" id="PTHR14359">
    <property type="entry name" value="HOMO-OLIGOMERIC FLAVIN CONTAINING CYS DECARBOXYLASE FAMILY"/>
    <property type="match status" value="1"/>
</dbReference>
<accession>A0A1S8D3P5</accession>
<dbReference type="Proteomes" id="UP000054844">
    <property type="component" value="Unassembled WGS sequence"/>
</dbReference>
<comment type="similarity">
    <text evidence="3">In the C-terminal section; belongs to the PPC synthetase family.</text>
</comment>
<feature type="binding site" evidence="3">
    <location>
        <position position="401"/>
    </location>
    <ligand>
        <name>CTP</name>
        <dbReference type="ChEBI" id="CHEBI:37563"/>
    </ligand>
</feature>
<keyword evidence="3" id="KW-0436">Ligase</keyword>
<feature type="region of interest" description="Phosphopantothenoylcysteine decarboxylase" evidence="3">
    <location>
        <begin position="1"/>
        <end position="266"/>
    </location>
</feature>
<dbReference type="InterPro" id="IPR003382">
    <property type="entry name" value="Flavoprotein"/>
</dbReference>
<dbReference type="Pfam" id="PF04127">
    <property type="entry name" value="DFP"/>
    <property type="match status" value="1"/>
</dbReference>
<feature type="region of interest" description="Phosphopantothenate--cysteine ligase" evidence="3">
    <location>
        <begin position="267"/>
        <end position="473"/>
    </location>
</feature>
<comment type="pathway">
    <text evidence="3">Cofactor biosynthesis; coenzyme A biosynthesis; CoA from (R)-pantothenate: step 3/5.</text>
</comment>
<dbReference type="GO" id="GO:0004632">
    <property type="term" value="F:phosphopantothenate--cysteine ligase activity"/>
    <property type="evidence" value="ECO:0007669"/>
    <property type="project" value="UniProtKB-UniRule"/>
</dbReference>
<evidence type="ECO:0000256" key="3">
    <source>
        <dbReference type="HAMAP-Rule" id="MF_02225"/>
    </source>
</evidence>
<reference evidence="7 9" key="2">
    <citation type="submission" date="2018-06" db="EMBL/GenBank/DDBJ databases">
        <authorList>
            <consortium name="Pathogen Informatics"/>
            <person name="Doyle S."/>
        </authorList>
    </citation>
    <scope>NUCLEOTIDE SEQUENCE [LARGE SCALE GENOMIC DNA]</scope>
    <source>
        <strain evidence="7 9">NCTC13291</strain>
    </source>
</reference>
<dbReference type="EMBL" id="UGVN01000001">
    <property type="protein sequence ID" value="SUE37296.1"/>
    <property type="molecule type" value="Genomic_DNA"/>
</dbReference>
<feature type="domain" description="DNA/pantothenate metabolism flavoprotein C-terminal" evidence="5">
    <location>
        <begin position="262"/>
        <end position="470"/>
    </location>
</feature>
<dbReference type="InterPro" id="IPR035929">
    <property type="entry name" value="CoaB-like_sf"/>
</dbReference>
<keyword evidence="3" id="KW-0511">Multifunctional enzyme</keyword>
<sequence length="473" mass="47800">MLNGKRVLLIVSGSVAAFKALELARLLGKAGASVTGLLTEGGARFVTPHALQAITNRPLAQDLWSLEEEAEGLGHIALARGHDIVVVAPASADRLARMAAGMADDLAGAALLATTAPVLVAPAMNWAMWAHPATVANMAILANRGVHVVGPEDGPMAEAESGPGRLSEPPAILAAIGAVLEETLPGPADPGLEAALDAAIAAGEDAGGMAPPGNPAAEDADVPAAPAAAPLGSATPALGDVPALRAARPAENAAAASAARPLVGRHVLVTSGPTHEPIDPVRYLANRSSGRQGHAIAAALVALGARVTLVTGPVALPDPAGTVAAHVESAREMLAACEAALPVDAAVCAAAVADWRVAEASNGKIKKREGAAPPELRLVPNPDILATLSHHARRPGLVVGFAAETDDLLANAQAKLARKGCDWIVANDVSGDVMGGAENRVHLVTRDGIEDWPRLPKEEVARRLAARIAEALA</sequence>
<dbReference type="Pfam" id="PF02441">
    <property type="entry name" value="Flavoprotein"/>
    <property type="match status" value="1"/>
</dbReference>
<feature type="binding site" evidence="3">
    <location>
        <position position="419"/>
    </location>
    <ligand>
        <name>CTP</name>
        <dbReference type="ChEBI" id="CHEBI:37563"/>
    </ligand>
</feature>
<feature type="domain" description="Flavoprotein" evidence="4">
    <location>
        <begin position="5"/>
        <end position="168"/>
    </location>
</feature>
<comment type="similarity">
    <text evidence="3">In the N-terminal section; belongs to the HFCD (homo-oligomeric flavin containing Cys decarboxylase) superfamily.</text>
</comment>
<dbReference type="AlphaFoldDB" id="A0A1S8D3P5"/>
<evidence type="ECO:0000313" key="7">
    <source>
        <dbReference type="EMBL" id="SUE37296.1"/>
    </source>
</evidence>
<dbReference type="Gene3D" id="3.40.50.10300">
    <property type="entry name" value="CoaB-like"/>
    <property type="match status" value="1"/>
</dbReference>
<dbReference type="InterPro" id="IPR005252">
    <property type="entry name" value="CoaBC"/>
</dbReference>
<evidence type="ECO:0000313" key="9">
    <source>
        <dbReference type="Proteomes" id="UP000254919"/>
    </source>
</evidence>
<keyword evidence="1 3" id="KW-0210">Decarboxylase</keyword>
<dbReference type="Proteomes" id="UP000254919">
    <property type="component" value="Unassembled WGS sequence"/>
</dbReference>
<dbReference type="EC" id="4.1.1.36" evidence="3"/>
<keyword evidence="3" id="KW-0288">FMN</keyword>
<dbReference type="GO" id="GO:0015937">
    <property type="term" value="P:coenzyme A biosynthetic process"/>
    <property type="evidence" value="ECO:0007669"/>
    <property type="project" value="UniProtKB-UniRule"/>
</dbReference>
<dbReference type="GO" id="GO:0071513">
    <property type="term" value="C:phosphopantothenoylcysteine decarboxylase complex"/>
    <property type="evidence" value="ECO:0007669"/>
    <property type="project" value="TreeGrafter"/>
</dbReference>
<comment type="cofactor">
    <cofactor evidence="3">
        <name>FMN</name>
        <dbReference type="ChEBI" id="CHEBI:58210"/>
    </cofactor>
    <text evidence="3">Binds 1 FMN per subunit.</text>
</comment>
<comment type="catalytic activity">
    <reaction evidence="3">
        <text>N-[(R)-4-phosphopantothenoyl]-L-cysteine + H(+) = (R)-4'-phosphopantetheine + CO2</text>
        <dbReference type="Rhea" id="RHEA:16793"/>
        <dbReference type="ChEBI" id="CHEBI:15378"/>
        <dbReference type="ChEBI" id="CHEBI:16526"/>
        <dbReference type="ChEBI" id="CHEBI:59458"/>
        <dbReference type="ChEBI" id="CHEBI:61723"/>
        <dbReference type="EC" id="4.1.1.36"/>
    </reaction>
</comment>
<keyword evidence="3" id="KW-0460">Magnesium</keyword>
<dbReference type="PANTHER" id="PTHR14359:SF6">
    <property type="entry name" value="PHOSPHOPANTOTHENOYLCYSTEINE DECARBOXYLASE"/>
    <property type="match status" value="1"/>
</dbReference>
<dbReference type="GO" id="GO:0046872">
    <property type="term" value="F:metal ion binding"/>
    <property type="evidence" value="ECO:0007669"/>
    <property type="project" value="UniProtKB-KW"/>
</dbReference>
<keyword evidence="2 3" id="KW-0456">Lyase</keyword>
<dbReference type="EC" id="6.3.2.5" evidence="3"/>
<dbReference type="EMBL" id="LLWF02000036">
    <property type="protein sequence ID" value="ONH82952.1"/>
    <property type="molecule type" value="Genomic_DNA"/>
</dbReference>
<evidence type="ECO:0000313" key="6">
    <source>
        <dbReference type="EMBL" id="ONH82952.1"/>
    </source>
</evidence>
<dbReference type="InterPro" id="IPR007085">
    <property type="entry name" value="DNA/pantothenate-metab_flavo_C"/>
</dbReference>
<comment type="cofactor">
    <cofactor evidence="3">
        <name>Mg(2+)</name>
        <dbReference type="ChEBI" id="CHEBI:18420"/>
    </cofactor>
</comment>
<keyword evidence="8" id="KW-1185">Reference proteome</keyword>
<feature type="binding site" evidence="3">
    <location>
        <begin position="382"/>
        <end position="385"/>
    </location>
    <ligand>
        <name>CTP</name>
        <dbReference type="ChEBI" id="CHEBI:37563"/>
    </ligand>
</feature>
<dbReference type="HAMAP" id="MF_02225">
    <property type="entry name" value="CoaBC"/>
    <property type="match status" value="1"/>
</dbReference>
<gene>
    <name evidence="3 7" type="primary">coaBC</name>
    <name evidence="6" type="ORF">APZ41_011980</name>
    <name evidence="7" type="ORF">NCTC13291_00088</name>
</gene>
<dbReference type="UniPathway" id="UPA00241">
    <property type="reaction ID" value="UER00353"/>
</dbReference>
<dbReference type="InterPro" id="IPR036551">
    <property type="entry name" value="Flavin_trans-like"/>
</dbReference>
<evidence type="ECO:0000259" key="5">
    <source>
        <dbReference type="Pfam" id="PF04127"/>
    </source>
</evidence>
<dbReference type="GO" id="GO:0015941">
    <property type="term" value="P:pantothenate catabolic process"/>
    <property type="evidence" value="ECO:0007669"/>
    <property type="project" value="InterPro"/>
</dbReference>
<feature type="binding site" evidence="3">
    <location>
        <position position="415"/>
    </location>
    <ligand>
        <name>CTP</name>
        <dbReference type="ChEBI" id="CHEBI:37563"/>
    </ligand>
</feature>
<keyword evidence="3" id="KW-0479">Metal-binding</keyword>